<protein>
    <submittedName>
        <fullName evidence="1">TPR domain protein</fullName>
    </submittedName>
</protein>
<dbReference type="Gene3D" id="1.25.40.10">
    <property type="entry name" value="Tetratricopeptide repeat domain"/>
    <property type="match status" value="1"/>
</dbReference>
<evidence type="ECO:0000313" key="1">
    <source>
        <dbReference type="EMBL" id="KAF2724476.1"/>
    </source>
</evidence>
<dbReference type="OrthoDB" id="414774at2759"/>
<dbReference type="Proteomes" id="UP000799441">
    <property type="component" value="Unassembled WGS sequence"/>
</dbReference>
<organism evidence="1 2">
    <name type="scientific">Polychaeton citri CBS 116435</name>
    <dbReference type="NCBI Taxonomy" id="1314669"/>
    <lineage>
        <taxon>Eukaryota</taxon>
        <taxon>Fungi</taxon>
        <taxon>Dikarya</taxon>
        <taxon>Ascomycota</taxon>
        <taxon>Pezizomycotina</taxon>
        <taxon>Dothideomycetes</taxon>
        <taxon>Dothideomycetidae</taxon>
        <taxon>Capnodiales</taxon>
        <taxon>Capnodiaceae</taxon>
        <taxon>Polychaeton</taxon>
    </lineage>
</organism>
<sequence>MMSTVKSSKLEVYDLGKYTRIISTSNPAAQTWFNQGLIWSYAFNHQASAESFEHALVHDADCAMAFWGLAYTLGPNYNKPWAVFEKEELADMIQRTHRASQEAQRRAATATPVEQALIKAVQCRYPQEFVPEDCDGLNKSYADAMALVYEEFSDDLDVAALYADALMNLTPWALWDISSGAPAEGARTTEVKDVLDRGLATAGGTQHPGLLHLYIHLMEMSSTPETALPAANQLRGLVPDAGHLHHMPTHLDVLCGDYLNAIQSNSDAILADERYLDRAGAMNFYSLYRCHNYHFRIYAAMFAGQSAVALETVAKLEASIPEELLRVKSPPMADWLEGFLAMRVHALVRFGRWREITDLEIPQDRNLYCSTVAMSHYAKGIAYAILGDLERAGLHQSSFYEAVNRVSPSRTIFNNTCVDILRVAAAMLDGELAYRRGNIKVAFGYLCKAIQLDDALPYDEPWAWMQPTRHAYGALLLEQGDVAAAMAVYRADLGLDEALPRALQHRNNVWSLHGYHECLVKLGHNEEAGKVLQQLEAASAVTDVSVTTSCFCRLGTSQS</sequence>
<dbReference type="AlphaFoldDB" id="A0A9P4QGH3"/>
<dbReference type="PANTHER" id="PTHR45588">
    <property type="entry name" value="TPR DOMAIN-CONTAINING PROTEIN"/>
    <property type="match status" value="1"/>
</dbReference>
<evidence type="ECO:0000313" key="2">
    <source>
        <dbReference type="Proteomes" id="UP000799441"/>
    </source>
</evidence>
<dbReference type="SUPFAM" id="SSF48452">
    <property type="entry name" value="TPR-like"/>
    <property type="match status" value="1"/>
</dbReference>
<name>A0A9P4QGH3_9PEZI</name>
<accession>A0A9P4QGH3</accession>
<gene>
    <name evidence="1" type="ORF">K431DRAFT_281910</name>
</gene>
<comment type="caution">
    <text evidence="1">The sequence shown here is derived from an EMBL/GenBank/DDBJ whole genome shotgun (WGS) entry which is preliminary data.</text>
</comment>
<dbReference type="EMBL" id="MU003771">
    <property type="protein sequence ID" value="KAF2724476.1"/>
    <property type="molecule type" value="Genomic_DNA"/>
</dbReference>
<keyword evidence="2" id="KW-1185">Reference proteome</keyword>
<reference evidence="1" key="1">
    <citation type="journal article" date="2020" name="Stud. Mycol.">
        <title>101 Dothideomycetes genomes: a test case for predicting lifestyles and emergence of pathogens.</title>
        <authorList>
            <person name="Haridas S."/>
            <person name="Albert R."/>
            <person name="Binder M."/>
            <person name="Bloem J."/>
            <person name="Labutti K."/>
            <person name="Salamov A."/>
            <person name="Andreopoulos B."/>
            <person name="Baker S."/>
            <person name="Barry K."/>
            <person name="Bills G."/>
            <person name="Bluhm B."/>
            <person name="Cannon C."/>
            <person name="Castanera R."/>
            <person name="Culley D."/>
            <person name="Daum C."/>
            <person name="Ezra D."/>
            <person name="Gonzalez J."/>
            <person name="Henrissat B."/>
            <person name="Kuo A."/>
            <person name="Liang C."/>
            <person name="Lipzen A."/>
            <person name="Lutzoni F."/>
            <person name="Magnuson J."/>
            <person name="Mondo S."/>
            <person name="Nolan M."/>
            <person name="Ohm R."/>
            <person name="Pangilinan J."/>
            <person name="Park H.-J."/>
            <person name="Ramirez L."/>
            <person name="Alfaro M."/>
            <person name="Sun H."/>
            <person name="Tritt A."/>
            <person name="Yoshinaga Y."/>
            <person name="Zwiers L.-H."/>
            <person name="Turgeon B."/>
            <person name="Goodwin S."/>
            <person name="Spatafora J."/>
            <person name="Crous P."/>
            <person name="Grigoriev I."/>
        </authorList>
    </citation>
    <scope>NUCLEOTIDE SEQUENCE</scope>
    <source>
        <strain evidence="1">CBS 116435</strain>
    </source>
</reference>
<dbReference type="PANTHER" id="PTHR45588:SF1">
    <property type="entry name" value="WW DOMAIN-CONTAINING PROTEIN"/>
    <property type="match status" value="1"/>
</dbReference>
<dbReference type="InterPro" id="IPR011990">
    <property type="entry name" value="TPR-like_helical_dom_sf"/>
</dbReference>
<proteinExistence type="predicted"/>